<dbReference type="InterPro" id="IPR005481">
    <property type="entry name" value="BC-like_N"/>
</dbReference>
<evidence type="ECO:0000256" key="4">
    <source>
        <dbReference type="ARBA" id="ARBA00013263"/>
    </source>
</evidence>
<comment type="pathway">
    <text evidence="2 12">Lipid metabolism; malonyl-CoA biosynthesis; malonyl-CoA from acetyl-CoA: step 1/1.</text>
</comment>
<name>A0ABN1D945_SACER</name>
<keyword evidence="7 11" id="KW-0547">Nucleotide-binding</keyword>
<dbReference type="PROSITE" id="PS00867">
    <property type="entry name" value="CPSASE_2"/>
    <property type="match status" value="1"/>
</dbReference>
<keyword evidence="16" id="KW-1185">Reference proteome</keyword>
<evidence type="ECO:0000256" key="8">
    <source>
        <dbReference type="ARBA" id="ARBA00022840"/>
    </source>
</evidence>
<evidence type="ECO:0000259" key="14">
    <source>
        <dbReference type="PROSITE" id="PS50979"/>
    </source>
</evidence>
<reference evidence="15 16" key="1">
    <citation type="journal article" date="2019" name="Int. J. Syst. Evol. Microbiol.">
        <title>The Global Catalogue of Microorganisms (GCM) 10K type strain sequencing project: providing services to taxonomists for standard genome sequencing and annotation.</title>
        <authorList>
            <consortium name="The Broad Institute Genomics Platform"/>
            <consortium name="The Broad Institute Genome Sequencing Center for Infectious Disease"/>
            <person name="Wu L."/>
            <person name="Ma J."/>
        </authorList>
    </citation>
    <scope>NUCLEOTIDE SEQUENCE [LARGE SCALE GENOMIC DNA]</scope>
    <source>
        <strain evidence="15 16">JCM 10303</strain>
    </source>
</reference>
<gene>
    <name evidence="15" type="primary">accC</name>
    <name evidence="15" type="ORF">GCM10009533_41040</name>
</gene>
<dbReference type="InterPro" id="IPR004549">
    <property type="entry name" value="Acetyl_CoA_COase_biotin_COase"/>
</dbReference>
<dbReference type="NCBIfam" id="NF006367">
    <property type="entry name" value="PRK08591.1"/>
    <property type="match status" value="1"/>
</dbReference>
<evidence type="ECO:0000259" key="13">
    <source>
        <dbReference type="PROSITE" id="PS50975"/>
    </source>
</evidence>
<dbReference type="Pfam" id="PF02785">
    <property type="entry name" value="Biotin_carb_C"/>
    <property type="match status" value="1"/>
</dbReference>
<keyword evidence="8 11" id="KW-0067">ATP-binding</keyword>
<evidence type="ECO:0000256" key="5">
    <source>
        <dbReference type="ARBA" id="ARBA00022598"/>
    </source>
</evidence>
<dbReference type="Gene3D" id="3.30.470.20">
    <property type="entry name" value="ATP-grasp fold, B domain"/>
    <property type="match status" value="1"/>
</dbReference>
<dbReference type="EC" id="6.3.4.14" evidence="4 12"/>
<evidence type="ECO:0000256" key="1">
    <source>
        <dbReference type="ARBA" id="ARBA00003761"/>
    </source>
</evidence>
<evidence type="ECO:0000256" key="10">
    <source>
        <dbReference type="ARBA" id="ARBA00048600"/>
    </source>
</evidence>
<dbReference type="InterPro" id="IPR016185">
    <property type="entry name" value="PreATP-grasp_dom_sf"/>
</dbReference>
<keyword evidence="12" id="KW-0444">Lipid biosynthesis</keyword>
<dbReference type="NCBIfam" id="TIGR00514">
    <property type="entry name" value="accC"/>
    <property type="match status" value="1"/>
</dbReference>
<dbReference type="PROSITE" id="PS50979">
    <property type="entry name" value="BC"/>
    <property type="match status" value="1"/>
</dbReference>
<comment type="function">
    <text evidence="1 12">This protein is a component of the acetyl coenzyme A carboxylase complex; first, biotin carboxylase catalyzes the carboxylation of the carrier protein and then the transcarboxylase transfers the carboxyl group to form malonyl-CoA.</text>
</comment>
<protein>
    <recommendedName>
        <fullName evidence="4 12">Biotin carboxylase</fullName>
        <ecNumber evidence="4 12">6.3.4.14</ecNumber>
    </recommendedName>
    <alternativeName>
        <fullName evidence="12">Acetyl-coenzyme A carboxylase biotin carboxylase subunit A</fullName>
    </alternativeName>
</protein>
<comment type="subunit">
    <text evidence="3 12">Acetyl-CoA carboxylase is a heterohexamer of biotin carboxyl carrier protein, biotin carboxylase and the two subunits of carboxyl transferase in a 2:2 complex.</text>
</comment>
<dbReference type="EMBL" id="BAAAGS010000028">
    <property type="protein sequence ID" value="GAA0537637.1"/>
    <property type="molecule type" value="Genomic_DNA"/>
</dbReference>
<sequence>MFAKVLVANRGEIALRIIRACRELGIATVAAHSTADAESLPVRLADEAVRIGPAAARQSYLSIPNIIGAARKTGADAIHPGYGFLSEDPYFAEICQQHGITLIGPPPGVMDVLGDKARTRRVMRDAGLPLLPGTLSPVASAGEAERIADEIGYPVIIKASAGGGGSGITVVRDRESLPSALAETRATAQTLFKDPSVYLEKYLSPAHHVEIQVVCDSHGGAVHLGERDCSVQRRNQKLVEEAPSPRVGDDLRARMGRAAVDGAVAAGYQGVGTAEFLLDDDGEFWFMEVNPRIQVEHPVTELVTSLDLVREQIRVAAGERLSVRQQDVRMRGHAVECRVNAEDPDRGFAATPGTIEQYVAPGGPGVRVDSHCFPGCTVPPNYDSMIAKLLVWAEDRDRALDRMGRALDEYRVEGRGMATTIGFHREVVDHPVFRDGAAGTDFVRQLRDG</sequence>
<dbReference type="RefSeq" id="WP_011872916.1">
    <property type="nucleotide sequence ID" value="NZ_BAAAGS010000028.1"/>
</dbReference>
<keyword evidence="12" id="KW-0275">Fatty acid biosynthesis</keyword>
<dbReference type="PROSITE" id="PS00866">
    <property type="entry name" value="CPSASE_1"/>
    <property type="match status" value="1"/>
</dbReference>
<feature type="domain" description="Biotin carboxylation" evidence="14">
    <location>
        <begin position="1"/>
        <end position="448"/>
    </location>
</feature>
<dbReference type="PANTHER" id="PTHR48095:SF2">
    <property type="entry name" value="BIOTIN CARBOXYLASE, CHLOROPLASTIC"/>
    <property type="match status" value="1"/>
</dbReference>
<evidence type="ECO:0000256" key="2">
    <source>
        <dbReference type="ARBA" id="ARBA00004956"/>
    </source>
</evidence>
<dbReference type="InterPro" id="IPR011054">
    <property type="entry name" value="Rudment_hybrid_motif"/>
</dbReference>
<feature type="domain" description="ATP-grasp" evidence="13">
    <location>
        <begin position="120"/>
        <end position="317"/>
    </location>
</feature>
<dbReference type="Pfam" id="PF00289">
    <property type="entry name" value="Biotin_carb_N"/>
    <property type="match status" value="1"/>
</dbReference>
<keyword evidence="12" id="KW-0276">Fatty acid metabolism</keyword>
<evidence type="ECO:0000256" key="11">
    <source>
        <dbReference type="PROSITE-ProRule" id="PRU00409"/>
    </source>
</evidence>
<organism evidence="15 16">
    <name type="scientific">Saccharopolyspora erythraea</name>
    <name type="common">Streptomyces erythraeus</name>
    <dbReference type="NCBI Taxonomy" id="1836"/>
    <lineage>
        <taxon>Bacteria</taxon>
        <taxon>Bacillati</taxon>
        <taxon>Actinomycetota</taxon>
        <taxon>Actinomycetes</taxon>
        <taxon>Pseudonocardiales</taxon>
        <taxon>Pseudonocardiaceae</taxon>
        <taxon>Saccharopolyspora</taxon>
    </lineage>
</organism>
<dbReference type="PROSITE" id="PS50975">
    <property type="entry name" value="ATP_GRASP"/>
    <property type="match status" value="1"/>
</dbReference>
<evidence type="ECO:0000256" key="3">
    <source>
        <dbReference type="ARBA" id="ARBA00011750"/>
    </source>
</evidence>
<evidence type="ECO:0000313" key="16">
    <source>
        <dbReference type="Proteomes" id="UP001500729"/>
    </source>
</evidence>
<keyword evidence="9" id="KW-0460">Magnesium</keyword>
<keyword evidence="12" id="KW-0092">Biotin</keyword>
<dbReference type="InterPro" id="IPR011761">
    <property type="entry name" value="ATP-grasp"/>
</dbReference>
<dbReference type="InterPro" id="IPR051602">
    <property type="entry name" value="ACC_Biotin_Carboxylase"/>
</dbReference>
<evidence type="ECO:0000256" key="12">
    <source>
        <dbReference type="RuleBase" id="RU365063"/>
    </source>
</evidence>
<proteinExistence type="predicted"/>
<dbReference type="SMART" id="SM00878">
    <property type="entry name" value="Biotin_carb_C"/>
    <property type="match status" value="1"/>
</dbReference>
<dbReference type="InterPro" id="IPR011764">
    <property type="entry name" value="Biotin_carboxylation_dom"/>
</dbReference>
<keyword evidence="12" id="KW-0443">Lipid metabolism</keyword>
<evidence type="ECO:0000256" key="9">
    <source>
        <dbReference type="ARBA" id="ARBA00022842"/>
    </source>
</evidence>
<dbReference type="Pfam" id="PF02786">
    <property type="entry name" value="CPSase_L_D2"/>
    <property type="match status" value="1"/>
</dbReference>
<comment type="catalytic activity">
    <reaction evidence="10 12">
        <text>N(6)-biotinyl-L-lysyl-[protein] + hydrogencarbonate + ATP = N(6)-carboxybiotinyl-L-lysyl-[protein] + ADP + phosphate + H(+)</text>
        <dbReference type="Rhea" id="RHEA:13501"/>
        <dbReference type="Rhea" id="RHEA-COMP:10505"/>
        <dbReference type="Rhea" id="RHEA-COMP:10506"/>
        <dbReference type="ChEBI" id="CHEBI:15378"/>
        <dbReference type="ChEBI" id="CHEBI:17544"/>
        <dbReference type="ChEBI" id="CHEBI:30616"/>
        <dbReference type="ChEBI" id="CHEBI:43474"/>
        <dbReference type="ChEBI" id="CHEBI:83144"/>
        <dbReference type="ChEBI" id="CHEBI:83145"/>
        <dbReference type="ChEBI" id="CHEBI:456216"/>
        <dbReference type="EC" id="6.3.4.14"/>
    </reaction>
</comment>
<dbReference type="Proteomes" id="UP001500729">
    <property type="component" value="Unassembled WGS sequence"/>
</dbReference>
<keyword evidence="5 12" id="KW-0436">Ligase</keyword>
<accession>A0ABN1D945</accession>
<evidence type="ECO:0000313" key="15">
    <source>
        <dbReference type="EMBL" id="GAA0537637.1"/>
    </source>
</evidence>
<evidence type="ECO:0000256" key="7">
    <source>
        <dbReference type="ARBA" id="ARBA00022741"/>
    </source>
</evidence>
<keyword evidence="6" id="KW-0479">Metal-binding</keyword>
<comment type="caution">
    <text evidence="15">The sequence shown here is derived from an EMBL/GenBank/DDBJ whole genome shotgun (WGS) entry which is preliminary data.</text>
</comment>
<dbReference type="SUPFAM" id="SSF56059">
    <property type="entry name" value="Glutathione synthetase ATP-binding domain-like"/>
    <property type="match status" value="1"/>
</dbReference>
<dbReference type="PANTHER" id="PTHR48095">
    <property type="entry name" value="PYRUVATE CARBOXYLASE SUBUNIT A"/>
    <property type="match status" value="1"/>
</dbReference>
<dbReference type="InterPro" id="IPR005479">
    <property type="entry name" value="CPAse_ATP-bd"/>
</dbReference>
<dbReference type="InterPro" id="IPR005482">
    <property type="entry name" value="Biotin_COase_C"/>
</dbReference>
<dbReference type="SUPFAM" id="SSF51246">
    <property type="entry name" value="Rudiment single hybrid motif"/>
    <property type="match status" value="1"/>
</dbReference>
<evidence type="ECO:0000256" key="6">
    <source>
        <dbReference type="ARBA" id="ARBA00022723"/>
    </source>
</evidence>
<dbReference type="SUPFAM" id="SSF52440">
    <property type="entry name" value="PreATP-grasp domain"/>
    <property type="match status" value="1"/>
</dbReference>